<evidence type="ECO:0000313" key="2">
    <source>
        <dbReference type="Proteomes" id="UP000054047"/>
    </source>
</evidence>
<dbReference type="EMBL" id="KN726519">
    <property type="protein sequence ID" value="KIH67932.1"/>
    <property type="molecule type" value="Genomic_DNA"/>
</dbReference>
<dbReference type="AlphaFoldDB" id="A0A0C2DY73"/>
<name>A0A0C2DY73_9BILA</name>
<dbReference type="Proteomes" id="UP000054047">
    <property type="component" value="Unassembled WGS sequence"/>
</dbReference>
<gene>
    <name evidence="1" type="ORF">ANCDUO_01731</name>
</gene>
<reference evidence="1 2" key="1">
    <citation type="submission" date="2013-12" db="EMBL/GenBank/DDBJ databases">
        <title>Draft genome of the parsitic nematode Ancylostoma duodenale.</title>
        <authorList>
            <person name="Mitreva M."/>
        </authorList>
    </citation>
    <scope>NUCLEOTIDE SEQUENCE [LARGE SCALE GENOMIC DNA]</scope>
    <source>
        <strain evidence="1 2">Zhejiang</strain>
    </source>
</reference>
<protein>
    <submittedName>
        <fullName evidence="1">Uncharacterized protein</fullName>
    </submittedName>
</protein>
<proteinExistence type="predicted"/>
<organism evidence="1 2">
    <name type="scientific">Ancylostoma duodenale</name>
    <dbReference type="NCBI Taxonomy" id="51022"/>
    <lineage>
        <taxon>Eukaryota</taxon>
        <taxon>Metazoa</taxon>
        <taxon>Ecdysozoa</taxon>
        <taxon>Nematoda</taxon>
        <taxon>Chromadorea</taxon>
        <taxon>Rhabditida</taxon>
        <taxon>Rhabditina</taxon>
        <taxon>Rhabditomorpha</taxon>
        <taxon>Strongyloidea</taxon>
        <taxon>Ancylostomatidae</taxon>
        <taxon>Ancylostomatinae</taxon>
        <taxon>Ancylostoma</taxon>
    </lineage>
</organism>
<sequence length="112" mass="13086">MKLEYFNVGGSLEDRAAISMIEVVVDYLFLRGVAFVKEFVLGGRAEWTEEGRHCDRTSQRQQRRRNRSRLRRQGIQVILCFPWGYKLVTGKGSRYTLIMSSRNVRKTTGRKL</sequence>
<keyword evidence="2" id="KW-1185">Reference proteome</keyword>
<evidence type="ECO:0000313" key="1">
    <source>
        <dbReference type="EMBL" id="KIH67932.1"/>
    </source>
</evidence>
<accession>A0A0C2DY73</accession>